<proteinExistence type="predicted"/>
<dbReference type="Proteomes" id="UP001227831">
    <property type="component" value="Unassembled WGS sequence"/>
</dbReference>
<evidence type="ECO:0000313" key="2">
    <source>
        <dbReference type="Proteomes" id="UP001227831"/>
    </source>
</evidence>
<evidence type="ECO:0000313" key="1">
    <source>
        <dbReference type="EMBL" id="MDQ7937086.1"/>
    </source>
</evidence>
<comment type="caution">
    <text evidence="1">The sequence shown here is derived from an EMBL/GenBank/DDBJ whole genome shotgun (WGS) entry which is preliminary data.</text>
</comment>
<gene>
    <name evidence="1" type="ORF">RA086_05520</name>
</gene>
<accession>A0ABU1A813</accession>
<organism evidence="1 2">
    <name type="scientific">Lactiplantibacillus brownii</name>
    <dbReference type="NCBI Taxonomy" id="3069269"/>
    <lineage>
        <taxon>Bacteria</taxon>
        <taxon>Bacillati</taxon>
        <taxon>Bacillota</taxon>
        <taxon>Bacilli</taxon>
        <taxon>Lactobacillales</taxon>
        <taxon>Lactobacillaceae</taxon>
        <taxon>Lactiplantibacillus</taxon>
    </lineage>
</organism>
<sequence>MLSVNVSDLITLLEQQDPDSPVVVLDSRTNSVLWLDEFDGKVVDEKDGIVRIMGS</sequence>
<dbReference type="RefSeq" id="WP_308702863.1">
    <property type="nucleotide sequence ID" value="NZ_AP027463.1"/>
</dbReference>
<reference evidence="1 2" key="1">
    <citation type="journal article" date="2023" name="Int. J. Syst. Evol. Microbiol.">
        <title>Lactiplantibacillus brownii sp. nov., a novel psychrotolerant species isolated from sauerkraut.</title>
        <authorList>
            <person name="Heng Y.C."/>
            <person name="Silvaraju S."/>
            <person name="Lee J.K.Y."/>
            <person name="Kittelmann S."/>
        </authorList>
    </citation>
    <scope>NUCLEOTIDE SEQUENCE [LARGE SCALE GENOMIC DNA]</scope>
    <source>
        <strain evidence="1 2">WILCCON 0030</strain>
    </source>
</reference>
<name>A0ABU1A813_9LACO</name>
<protein>
    <submittedName>
        <fullName evidence="1">Uncharacterized protein</fullName>
    </submittedName>
</protein>
<keyword evidence="2" id="KW-1185">Reference proteome</keyword>
<dbReference type="EMBL" id="JAVCWF010000001">
    <property type="protein sequence ID" value="MDQ7937086.1"/>
    <property type="molecule type" value="Genomic_DNA"/>
</dbReference>